<dbReference type="EMBL" id="GL877422">
    <property type="protein sequence ID" value="ELA47213.1"/>
    <property type="molecule type" value="Genomic_DNA"/>
</dbReference>
<dbReference type="GO" id="GO:0016887">
    <property type="term" value="F:ATP hydrolysis activity"/>
    <property type="evidence" value="ECO:0007669"/>
    <property type="project" value="InterPro"/>
</dbReference>
<dbReference type="PANTHER" id="PTHR23077:SF171">
    <property type="entry name" value="NUCLEAR VALOSIN-CONTAINING PROTEIN-LIKE"/>
    <property type="match status" value="1"/>
</dbReference>
<keyword evidence="8" id="KW-1185">Reference proteome</keyword>
<dbReference type="RefSeq" id="XP_008074331.1">
    <property type="nucleotide sequence ID" value="XM_008076140.1"/>
</dbReference>
<comment type="similarity">
    <text evidence="1 5">Belongs to the AAA ATPase family.</text>
</comment>
<keyword evidence="2" id="KW-0677">Repeat</keyword>
<evidence type="ECO:0000256" key="5">
    <source>
        <dbReference type="RuleBase" id="RU003651"/>
    </source>
</evidence>
<dbReference type="OrthoDB" id="27435at2759"/>
<dbReference type="Gene3D" id="3.40.50.300">
    <property type="entry name" value="P-loop containing nucleotide triphosphate hydrolases"/>
    <property type="match status" value="2"/>
</dbReference>
<keyword evidence="3 5" id="KW-0547">Nucleotide-binding</keyword>
<dbReference type="InterPro" id="IPR003960">
    <property type="entry name" value="ATPase_AAA_CS"/>
</dbReference>
<dbReference type="InParanoid" id="L2GV87"/>
<evidence type="ECO:0000256" key="2">
    <source>
        <dbReference type="ARBA" id="ARBA00022737"/>
    </source>
</evidence>
<dbReference type="STRING" id="948595.L2GV87"/>
<dbReference type="InterPro" id="IPR041569">
    <property type="entry name" value="AAA_lid_3"/>
</dbReference>
<dbReference type="GO" id="GO:0042254">
    <property type="term" value="P:ribosome biogenesis"/>
    <property type="evidence" value="ECO:0007669"/>
    <property type="project" value="TreeGrafter"/>
</dbReference>
<dbReference type="SUPFAM" id="SSF52540">
    <property type="entry name" value="P-loop containing nucleoside triphosphate hydrolases"/>
    <property type="match status" value="2"/>
</dbReference>
<evidence type="ECO:0000256" key="4">
    <source>
        <dbReference type="ARBA" id="ARBA00022840"/>
    </source>
</evidence>
<dbReference type="Proteomes" id="UP000011081">
    <property type="component" value="Unassembled WGS sequence"/>
</dbReference>
<dbReference type="AlphaFoldDB" id="L2GV87"/>
<dbReference type="GO" id="GO:0005634">
    <property type="term" value="C:nucleus"/>
    <property type="evidence" value="ECO:0007669"/>
    <property type="project" value="TreeGrafter"/>
</dbReference>
<dbReference type="Pfam" id="PF00004">
    <property type="entry name" value="AAA"/>
    <property type="match status" value="1"/>
</dbReference>
<dbReference type="Gene3D" id="1.10.8.60">
    <property type="match status" value="2"/>
</dbReference>
<evidence type="ECO:0000256" key="3">
    <source>
        <dbReference type="ARBA" id="ARBA00022741"/>
    </source>
</evidence>
<dbReference type="SMART" id="SM00382">
    <property type="entry name" value="AAA"/>
    <property type="match status" value="1"/>
</dbReference>
<dbReference type="HOGENOM" id="CLU_000688_8_5_1"/>
<evidence type="ECO:0000256" key="1">
    <source>
        <dbReference type="ARBA" id="ARBA00006914"/>
    </source>
</evidence>
<dbReference type="InterPro" id="IPR003959">
    <property type="entry name" value="ATPase_AAA_core"/>
</dbReference>
<reference evidence="8" key="1">
    <citation type="submission" date="2011-03" db="EMBL/GenBank/DDBJ databases">
        <title>The genome sequence of Vavraia culicis strain floridensis.</title>
        <authorList>
            <consortium name="The Broad Institute Genome Sequencing Platform"/>
            <person name="Cuomo C."/>
            <person name="Becnel J."/>
            <person name="Sanscrainte N."/>
            <person name="Young S.K."/>
            <person name="Zeng Q."/>
            <person name="Gargeya S."/>
            <person name="Fitzgerald M."/>
            <person name="Haas B."/>
            <person name="Abouelleil A."/>
            <person name="Alvarado L."/>
            <person name="Arachchi H.M."/>
            <person name="Berlin A."/>
            <person name="Chapman S.B."/>
            <person name="Gearin G."/>
            <person name="Goldberg J."/>
            <person name="Griggs A."/>
            <person name="Gujja S."/>
            <person name="Hansen M."/>
            <person name="Heiman D."/>
            <person name="Howarth C."/>
            <person name="Larimer J."/>
            <person name="Lui A."/>
            <person name="MacDonald P.J.P."/>
            <person name="McCowen C."/>
            <person name="Montmayeur A."/>
            <person name="Murphy C."/>
            <person name="Neiman D."/>
            <person name="Pearson M."/>
            <person name="Priest M."/>
            <person name="Roberts A."/>
            <person name="Saif S."/>
            <person name="Shea T."/>
            <person name="Sisk P."/>
            <person name="Stolte C."/>
            <person name="Sykes S."/>
            <person name="Wortman J."/>
            <person name="Nusbaum C."/>
            <person name="Birren B."/>
        </authorList>
    </citation>
    <scope>NUCLEOTIDE SEQUENCE [LARGE SCALE GENOMIC DNA]</scope>
    <source>
        <strain evidence="8">floridensis</strain>
    </source>
</reference>
<keyword evidence="4 5" id="KW-0067">ATP-binding</keyword>
<name>L2GV87_VAVCU</name>
<dbReference type="GO" id="GO:0003723">
    <property type="term" value="F:RNA binding"/>
    <property type="evidence" value="ECO:0007669"/>
    <property type="project" value="TreeGrafter"/>
</dbReference>
<dbReference type="FunFam" id="3.40.50.300:FF:000018">
    <property type="entry name" value="Cell division control 48"/>
    <property type="match status" value="1"/>
</dbReference>
<proteinExistence type="inferred from homology"/>
<evidence type="ECO:0000313" key="7">
    <source>
        <dbReference type="EMBL" id="ELA47213.1"/>
    </source>
</evidence>
<evidence type="ECO:0000313" key="8">
    <source>
        <dbReference type="Proteomes" id="UP000011081"/>
    </source>
</evidence>
<feature type="domain" description="AAA+ ATPase" evidence="6">
    <location>
        <begin position="290"/>
        <end position="424"/>
    </location>
</feature>
<sequence length="502" mass="56932">MTFVPKKMPLARSKMSELYIKEHLKEENKIDSVHPGFTSLKHLSYLKPFVHKSIVSPLLGTSEYARFNLVPRKSILLVGAKNTGKRFFLKSVCVEHNINFLESYIDNEKDVSDAYRKALDMEPCLLYVSNQLTNEKEKVLHEIEKNAEKVRMKKILTVFSCQSRAFIAENIPKMVSDEISMKIPDENDRRNILESFVLKNFDNINFSELAKLTPGHMPIDLHNLCVSAASSAIVNNRQVEIEDFLQNLAGENKITLDDIGALSVVKHEIEMNILLPLQFPDKFKRMGISRTSGILLYGPPGCGKTMLARAIANTLFCNFISVRGPELVNKYVGDTEKEMRDIFNRAKNQEPCVLFFDEIDSLCSRRTDNDFQTRIVNQMLTLLDGIDDKGKVFIVGATNRMHALDSAILRPGRFDKIIEVPLPAKDEQVDILRKCVRNMPVESFDLEGIDMDGFTGADIAGLVRESALLALKSDFMNEKLVIGKKHFLAALEDIKRRKKLFG</sequence>
<accession>L2GV87</accession>
<evidence type="ECO:0000259" key="6">
    <source>
        <dbReference type="SMART" id="SM00382"/>
    </source>
</evidence>
<organism evidence="7 8">
    <name type="scientific">Vavraia culicis (isolate floridensis)</name>
    <name type="common">Microsporidian parasite</name>
    <dbReference type="NCBI Taxonomy" id="948595"/>
    <lineage>
        <taxon>Eukaryota</taxon>
        <taxon>Fungi</taxon>
        <taxon>Fungi incertae sedis</taxon>
        <taxon>Microsporidia</taxon>
        <taxon>Pleistophoridae</taxon>
        <taxon>Vavraia</taxon>
    </lineage>
</organism>
<dbReference type="InterPro" id="IPR050168">
    <property type="entry name" value="AAA_ATPase_domain"/>
</dbReference>
<dbReference type="PROSITE" id="PS00674">
    <property type="entry name" value="AAA"/>
    <property type="match status" value="1"/>
</dbReference>
<gene>
    <name evidence="7" type="ORF">VCUG_01313</name>
</gene>
<dbReference type="OMA" id="NMSHCNF"/>
<dbReference type="GO" id="GO:1990275">
    <property type="term" value="F:preribosome binding"/>
    <property type="evidence" value="ECO:0007669"/>
    <property type="project" value="TreeGrafter"/>
</dbReference>
<dbReference type="Pfam" id="PF17862">
    <property type="entry name" value="AAA_lid_3"/>
    <property type="match status" value="1"/>
</dbReference>
<dbReference type="VEuPathDB" id="MicrosporidiaDB:VCUG_01313"/>
<protein>
    <recommendedName>
        <fullName evidence="6">AAA+ ATPase domain-containing protein</fullName>
    </recommendedName>
</protein>
<dbReference type="InterPro" id="IPR003593">
    <property type="entry name" value="AAA+_ATPase"/>
</dbReference>
<dbReference type="GeneID" id="19879192"/>
<dbReference type="InterPro" id="IPR027417">
    <property type="entry name" value="P-loop_NTPase"/>
</dbReference>
<dbReference type="GO" id="GO:0005524">
    <property type="term" value="F:ATP binding"/>
    <property type="evidence" value="ECO:0007669"/>
    <property type="project" value="UniProtKB-KW"/>
</dbReference>
<dbReference type="PANTHER" id="PTHR23077">
    <property type="entry name" value="AAA-FAMILY ATPASE"/>
    <property type="match status" value="1"/>
</dbReference>